<dbReference type="InterPro" id="IPR011032">
    <property type="entry name" value="GroES-like_sf"/>
</dbReference>
<dbReference type="Pfam" id="PF08240">
    <property type="entry name" value="ADH_N"/>
    <property type="match status" value="1"/>
</dbReference>
<dbReference type="PANTHER" id="PTHR43401">
    <property type="entry name" value="L-THREONINE 3-DEHYDROGENASE"/>
    <property type="match status" value="1"/>
</dbReference>
<dbReference type="InterPro" id="IPR013154">
    <property type="entry name" value="ADH-like_N"/>
</dbReference>
<dbReference type="NCBIfam" id="NF003808">
    <property type="entry name" value="PRK05396.1"/>
    <property type="match status" value="1"/>
</dbReference>
<keyword evidence="2 4" id="KW-0862">Zinc</keyword>
<dbReference type="SUPFAM" id="SSF50129">
    <property type="entry name" value="GroES-like"/>
    <property type="match status" value="1"/>
</dbReference>
<keyword evidence="7" id="KW-1185">Reference proteome</keyword>
<dbReference type="SUPFAM" id="SSF51735">
    <property type="entry name" value="NAD(P)-binding Rossmann-fold domains"/>
    <property type="match status" value="1"/>
</dbReference>
<comment type="similarity">
    <text evidence="4">Belongs to the zinc-containing alcohol dehydrogenase family.</text>
</comment>
<evidence type="ECO:0000313" key="7">
    <source>
        <dbReference type="Proteomes" id="UP001333102"/>
    </source>
</evidence>
<evidence type="ECO:0000259" key="5">
    <source>
        <dbReference type="SMART" id="SM00829"/>
    </source>
</evidence>
<dbReference type="SMART" id="SM00829">
    <property type="entry name" value="PKS_ER"/>
    <property type="match status" value="1"/>
</dbReference>
<dbReference type="Pfam" id="PF00107">
    <property type="entry name" value="ADH_zinc_N"/>
    <property type="match status" value="1"/>
</dbReference>
<evidence type="ECO:0000256" key="1">
    <source>
        <dbReference type="ARBA" id="ARBA00022723"/>
    </source>
</evidence>
<gene>
    <name evidence="6" type="primary">tdh</name>
    <name evidence="6" type="ORF">VLY81_12400</name>
</gene>
<comment type="cofactor">
    <cofactor evidence="4">
        <name>Zn(2+)</name>
        <dbReference type="ChEBI" id="CHEBI:29105"/>
    </cofactor>
</comment>
<dbReference type="PANTHER" id="PTHR43401:SF2">
    <property type="entry name" value="L-THREONINE 3-DEHYDROGENASE"/>
    <property type="match status" value="1"/>
</dbReference>
<dbReference type="InterPro" id="IPR050129">
    <property type="entry name" value="Zn_alcohol_dh"/>
</dbReference>
<accession>A0ABZ1BN47</accession>
<evidence type="ECO:0000256" key="4">
    <source>
        <dbReference type="RuleBase" id="RU361277"/>
    </source>
</evidence>
<dbReference type="InterPro" id="IPR020843">
    <property type="entry name" value="ER"/>
</dbReference>
<protein>
    <submittedName>
        <fullName evidence="6">L-threonine 3-dehydrogenase</fullName>
        <ecNumber evidence="6">1.1.1.103</ecNumber>
    </submittedName>
</protein>
<dbReference type="InterPro" id="IPR013149">
    <property type="entry name" value="ADH-like_C"/>
</dbReference>
<dbReference type="GO" id="GO:0008743">
    <property type="term" value="F:L-threonine 3-dehydrogenase activity"/>
    <property type="evidence" value="ECO:0007669"/>
    <property type="project" value="UniProtKB-EC"/>
</dbReference>
<keyword evidence="1 4" id="KW-0479">Metal-binding</keyword>
<organism evidence="6 7">
    <name type="scientific">Geochorda subterranea</name>
    <dbReference type="NCBI Taxonomy" id="3109564"/>
    <lineage>
        <taxon>Bacteria</taxon>
        <taxon>Bacillati</taxon>
        <taxon>Bacillota</taxon>
        <taxon>Limnochordia</taxon>
        <taxon>Limnochordales</taxon>
        <taxon>Geochordaceae</taxon>
        <taxon>Geochorda</taxon>
    </lineage>
</organism>
<proteinExistence type="inferred from homology"/>
<dbReference type="PROSITE" id="PS00059">
    <property type="entry name" value="ADH_ZINC"/>
    <property type="match status" value="1"/>
</dbReference>
<evidence type="ECO:0000256" key="2">
    <source>
        <dbReference type="ARBA" id="ARBA00022833"/>
    </source>
</evidence>
<dbReference type="EC" id="1.1.1.103" evidence="6"/>
<dbReference type="InterPro" id="IPR002328">
    <property type="entry name" value="ADH_Zn_CS"/>
</dbReference>
<dbReference type="Proteomes" id="UP001333102">
    <property type="component" value="Chromosome"/>
</dbReference>
<dbReference type="EMBL" id="CP141614">
    <property type="protein sequence ID" value="WRP14207.1"/>
    <property type="molecule type" value="Genomic_DNA"/>
</dbReference>
<name>A0ABZ1BN47_9FIRM</name>
<dbReference type="Gene3D" id="3.90.180.10">
    <property type="entry name" value="Medium-chain alcohol dehydrogenases, catalytic domain"/>
    <property type="match status" value="1"/>
</dbReference>
<reference evidence="7" key="1">
    <citation type="submission" date="2023-12" db="EMBL/GenBank/DDBJ databases">
        <title>Novel isolates from deep terrestrial aquifers shed light on the physiology and ecology of the class Limnochordia.</title>
        <authorList>
            <person name="Karnachuk O.V."/>
            <person name="Lukina A.P."/>
            <person name="Avakyan M.R."/>
            <person name="Kadnikov V."/>
            <person name="Begmatov S."/>
            <person name="Beletsky A.V."/>
            <person name="Mardanov A.V."/>
            <person name="Ravin N.V."/>
        </authorList>
    </citation>
    <scope>NUCLEOTIDE SEQUENCE [LARGE SCALE GENOMIC DNA]</scope>
    <source>
        <strain evidence="7">LN</strain>
    </source>
</reference>
<feature type="domain" description="Enoyl reductase (ER)" evidence="5">
    <location>
        <begin position="16"/>
        <end position="345"/>
    </location>
</feature>
<keyword evidence="3 6" id="KW-0560">Oxidoreductase</keyword>
<evidence type="ECO:0000313" key="6">
    <source>
        <dbReference type="EMBL" id="WRP14207.1"/>
    </source>
</evidence>
<dbReference type="InterPro" id="IPR036291">
    <property type="entry name" value="NAD(P)-bd_dom_sf"/>
</dbReference>
<dbReference type="Gene3D" id="3.40.50.720">
    <property type="entry name" value="NAD(P)-binding Rossmann-like Domain"/>
    <property type="match status" value="1"/>
</dbReference>
<sequence length="350" mass="36761">MGTGGGMAALAKLHPGPGLRLTRVEVPGVGPGQVRARVQLAGICGTDGHIYAWDRWAASRIRPPVVLGHEWMGLVDAVGPGVEGIEPGDRVTAEMHFYCGQCRACRAGQPHLCRHLRIGGVDTDGAFAQYVVVPARNVWRLDPSIPDEVAAIMDPLGNAVHTALAFPLSGATVAVTGAGPIGLAAIAVARRAGATAIFVTETSAPRRRLAALMGADRVMDPRDVDAVAVVLEATGGEGVDVLLEMSGHPDAIRQGLRMVRPGGAVAQLGLPPGEVTLELGEQVVMKGLTLKGIHGREIFRTWMQTSELLRGGLDVRPIVTHRLPLEAYEEAFELLASGQCGKIVLEIPGS</sequence>
<evidence type="ECO:0000256" key="3">
    <source>
        <dbReference type="ARBA" id="ARBA00023002"/>
    </source>
</evidence>
<dbReference type="RefSeq" id="WP_324668510.1">
    <property type="nucleotide sequence ID" value="NZ_CP141614.1"/>
</dbReference>